<evidence type="ECO:0000313" key="2">
    <source>
        <dbReference type="EMBL" id="KXZ66571.1"/>
    </source>
</evidence>
<feature type="transmembrane region" description="Helical" evidence="1">
    <location>
        <begin position="30"/>
        <end position="47"/>
    </location>
</feature>
<feature type="transmembrane region" description="Helical" evidence="1">
    <location>
        <begin position="53"/>
        <end position="72"/>
    </location>
</feature>
<evidence type="ECO:0000256" key="1">
    <source>
        <dbReference type="SAM" id="Phobius"/>
    </source>
</evidence>
<sequence length="249" mass="29216">MKIKINQEAQTSNQLSELLRLKRQQPIIKTRWIILPFIIFGLMYAWQQQFWTAWVIIPILWCVLVINISLLTRSQRARLQKIEQLKIEPIFWNKLRQSHPELNLKQRQLIEVGFKDYLALHVMQKQAYAMPSNAVDALWHVMLEFPQQYQQLCHATLGRTLNHNPYHLNIEPEQQQKQLFESWKISCKLHGFEPKHSAVIPRLFVIDQALGWVDGQYFDLDEMSKDYSKYQQAQSSSSCGSSCSSCGGD</sequence>
<accession>A0A150HLP0</accession>
<dbReference type="PATRIC" id="fig|52133.18.peg.2616"/>
<gene>
    <name evidence="2" type="ORF">AVENLUH5627_02548</name>
</gene>
<proteinExistence type="predicted"/>
<keyword evidence="1" id="KW-0812">Transmembrane</keyword>
<dbReference type="EMBL" id="JRUE01000205">
    <property type="protein sequence ID" value="KXZ66571.1"/>
    <property type="molecule type" value="Genomic_DNA"/>
</dbReference>
<keyword evidence="1" id="KW-0472">Membrane</keyword>
<dbReference type="RefSeq" id="WP_061519269.1">
    <property type="nucleotide sequence ID" value="NZ_JRUE01000205.1"/>
</dbReference>
<evidence type="ECO:0000313" key="3">
    <source>
        <dbReference type="Proteomes" id="UP000075680"/>
    </source>
</evidence>
<dbReference type="AlphaFoldDB" id="A0A150HLP0"/>
<keyword evidence="1" id="KW-1133">Transmembrane helix</keyword>
<dbReference type="Proteomes" id="UP000075680">
    <property type="component" value="Unassembled WGS sequence"/>
</dbReference>
<organism evidence="2 3">
    <name type="scientific">Acinetobacter venetianus</name>
    <dbReference type="NCBI Taxonomy" id="52133"/>
    <lineage>
        <taxon>Bacteria</taxon>
        <taxon>Pseudomonadati</taxon>
        <taxon>Pseudomonadota</taxon>
        <taxon>Gammaproteobacteria</taxon>
        <taxon>Moraxellales</taxon>
        <taxon>Moraxellaceae</taxon>
        <taxon>Acinetobacter</taxon>
    </lineage>
</organism>
<protein>
    <submittedName>
        <fullName evidence="2">Uncharacterized protein</fullName>
    </submittedName>
</protein>
<comment type="caution">
    <text evidence="2">The sequence shown here is derived from an EMBL/GenBank/DDBJ whole genome shotgun (WGS) entry which is preliminary data.</text>
</comment>
<reference evidence="2 3" key="1">
    <citation type="journal article" date="2016" name="Sci. Rep.">
        <title>Genomic and phenotypic characterization of the species Acinetobacter venetianus.</title>
        <authorList>
            <person name="Fondi M."/>
            <person name="Maida I."/>
            <person name="Perrin E."/>
            <person name="Orlandini V."/>
            <person name="La Torre L."/>
            <person name="Bosi E."/>
            <person name="Negroni A."/>
            <person name="Zanaroli G."/>
            <person name="Fava F."/>
            <person name="Decorosi F."/>
            <person name="Giovannetti L."/>
            <person name="Viti C."/>
            <person name="Vaneechoutte M."/>
            <person name="Dijkshoorn L."/>
            <person name="Fani R."/>
        </authorList>
    </citation>
    <scope>NUCLEOTIDE SEQUENCE [LARGE SCALE GENOMIC DNA]</scope>
    <source>
        <strain evidence="2 3">LUH5627</strain>
    </source>
</reference>
<name>A0A150HLP0_9GAMM</name>